<evidence type="ECO:0000256" key="1">
    <source>
        <dbReference type="SAM" id="MobiDB-lite"/>
    </source>
</evidence>
<dbReference type="EMBL" id="LFZO01000080">
    <property type="protein sequence ID" value="KXT14509.1"/>
    <property type="molecule type" value="Genomic_DNA"/>
</dbReference>
<sequence>MAIRCPVNIEVEVEGKSHGGSAQVKFTFRRWYDRHHARKHGAEPARSADARNNQTHMPYDASRHWTEHDGRPASCCVQFVISLVFRFDTLLCIGPSPQHAARLQRLLIPKGSGTRHGYPSNLWLMNGAHIASECKVGIASEWVSQAPWKQLRATKMSTQQEEQSASLQGEGNASAGLNASGSASAQSKQTKRTPKKLGQKNADADADAETNQQASAGADGDDDAEPEEQPQSRQPSRRRQSRGRGRRGGQQDSDTESIARSDASAAGGRRQRQRNKKQQAQTQQSQKSGGGPLDDISEQLPGGELVNQAGDIVQGTAGNAVNQVGNTAGKALGGLTGGGKEGGGEDDGGSGEQLRLRLELNLDIEIQLKAKIHGDLTLGLLN</sequence>
<dbReference type="Proteomes" id="UP000073492">
    <property type="component" value="Unassembled WGS sequence"/>
</dbReference>
<protein>
    <submittedName>
        <fullName evidence="2">Uncharacterized protein</fullName>
    </submittedName>
</protein>
<dbReference type="EMBL" id="LFZO01000080">
    <property type="protein sequence ID" value="KXT14511.1"/>
    <property type="molecule type" value="Genomic_DNA"/>
</dbReference>
<feature type="region of interest" description="Disordered" evidence="1">
    <location>
        <begin position="323"/>
        <end position="351"/>
    </location>
</feature>
<feature type="compositionally biased region" description="Low complexity" evidence="1">
    <location>
        <begin position="169"/>
        <end position="187"/>
    </location>
</feature>
<comment type="caution">
    <text evidence="2">The sequence shown here is derived from an EMBL/GenBank/DDBJ whole genome shotgun (WGS) entry which is preliminary data.</text>
</comment>
<feature type="compositionally biased region" description="Low complexity" evidence="1">
    <location>
        <begin position="258"/>
        <end position="268"/>
    </location>
</feature>
<name>A0A139III7_9PEZI</name>
<feature type="compositionally biased region" description="Acidic residues" evidence="1">
    <location>
        <begin position="219"/>
        <end position="228"/>
    </location>
</feature>
<reference evidence="2 3" key="1">
    <citation type="submission" date="2015-07" db="EMBL/GenBank/DDBJ databases">
        <title>Comparative genomics of the Sigatoka disease complex on banana suggests a link between parallel evolutionary changes in Pseudocercospora fijiensis and Pseudocercospora eumusae and increased virulence on the banana host.</title>
        <authorList>
            <person name="Chang T.-C."/>
            <person name="Salvucci A."/>
            <person name="Crous P.W."/>
            <person name="Stergiopoulos I."/>
        </authorList>
    </citation>
    <scope>NUCLEOTIDE SEQUENCE [LARGE SCALE GENOMIC DNA]</scope>
    <source>
        <strain evidence="2 3">CBS 116634</strain>
    </source>
</reference>
<dbReference type="EMBL" id="LFZO01000080">
    <property type="protein sequence ID" value="KXT14513.1"/>
    <property type="molecule type" value="Genomic_DNA"/>
</dbReference>
<dbReference type="OrthoDB" id="2873061at2759"/>
<keyword evidence="3" id="KW-1185">Reference proteome</keyword>
<evidence type="ECO:0000313" key="2">
    <source>
        <dbReference type="EMBL" id="KXT14509.1"/>
    </source>
</evidence>
<dbReference type="PANTHER" id="PTHR35587">
    <property type="entry name" value="EXPRESSED PROTEIN"/>
    <property type="match status" value="1"/>
</dbReference>
<organism evidence="2 3">
    <name type="scientific">Pseudocercospora musae</name>
    <dbReference type="NCBI Taxonomy" id="113226"/>
    <lineage>
        <taxon>Eukaryota</taxon>
        <taxon>Fungi</taxon>
        <taxon>Dikarya</taxon>
        <taxon>Ascomycota</taxon>
        <taxon>Pezizomycotina</taxon>
        <taxon>Dothideomycetes</taxon>
        <taxon>Dothideomycetidae</taxon>
        <taxon>Mycosphaerellales</taxon>
        <taxon>Mycosphaerellaceae</taxon>
        <taxon>Pseudocercospora</taxon>
    </lineage>
</organism>
<feature type="compositionally biased region" description="Polar residues" evidence="1">
    <location>
        <begin position="155"/>
        <end position="167"/>
    </location>
</feature>
<feature type="compositionally biased region" description="Low complexity" evidence="1">
    <location>
        <begin position="278"/>
        <end position="287"/>
    </location>
</feature>
<gene>
    <name evidence="2" type="ORF">AC579_9558</name>
</gene>
<dbReference type="AlphaFoldDB" id="A0A139III7"/>
<feature type="compositionally biased region" description="Gly residues" evidence="1">
    <location>
        <begin position="331"/>
        <end position="341"/>
    </location>
</feature>
<proteinExistence type="predicted"/>
<evidence type="ECO:0000313" key="3">
    <source>
        <dbReference type="Proteomes" id="UP000073492"/>
    </source>
</evidence>
<feature type="compositionally biased region" description="Basic residues" evidence="1">
    <location>
        <begin position="235"/>
        <end position="247"/>
    </location>
</feature>
<accession>A0A139III7</accession>
<feature type="region of interest" description="Disordered" evidence="1">
    <location>
        <begin position="153"/>
        <end position="311"/>
    </location>
</feature>
<feature type="compositionally biased region" description="Basic residues" evidence="1">
    <location>
        <begin position="189"/>
        <end position="198"/>
    </location>
</feature>
<dbReference type="PANTHER" id="PTHR35587:SF4">
    <property type="match status" value="1"/>
</dbReference>